<dbReference type="PANTHER" id="PTHR46577">
    <property type="entry name" value="HTH-TYPE TRANSCRIPTIONAL REGULATORY PROTEIN GABR"/>
    <property type="match status" value="1"/>
</dbReference>
<keyword evidence="2" id="KW-0663">Pyridoxal phosphate</keyword>
<dbReference type="CDD" id="cd00609">
    <property type="entry name" value="AAT_like"/>
    <property type="match status" value="1"/>
</dbReference>
<dbReference type="InterPro" id="IPR015424">
    <property type="entry name" value="PyrdxlP-dep_Trfase"/>
</dbReference>
<dbReference type="GO" id="GO:0003677">
    <property type="term" value="F:DNA binding"/>
    <property type="evidence" value="ECO:0007669"/>
    <property type="project" value="UniProtKB-KW"/>
</dbReference>
<gene>
    <name evidence="7" type="ORF">H8S23_06200</name>
</gene>
<evidence type="ECO:0000313" key="8">
    <source>
        <dbReference type="Proteomes" id="UP000659630"/>
    </source>
</evidence>
<dbReference type="InterPro" id="IPR036388">
    <property type="entry name" value="WH-like_DNA-bd_sf"/>
</dbReference>
<dbReference type="Proteomes" id="UP000659630">
    <property type="component" value="Unassembled WGS sequence"/>
</dbReference>
<dbReference type="RefSeq" id="WP_186887462.1">
    <property type="nucleotide sequence ID" value="NZ_JACONZ010000002.1"/>
</dbReference>
<keyword evidence="7" id="KW-0032">Aminotransferase</keyword>
<keyword evidence="3" id="KW-0805">Transcription regulation</keyword>
<dbReference type="GO" id="GO:0003700">
    <property type="term" value="F:DNA-binding transcription factor activity"/>
    <property type="evidence" value="ECO:0007669"/>
    <property type="project" value="InterPro"/>
</dbReference>
<comment type="caution">
    <text evidence="7">The sequence shown here is derived from an EMBL/GenBank/DDBJ whole genome shotgun (WGS) entry which is preliminary data.</text>
</comment>
<dbReference type="InterPro" id="IPR004839">
    <property type="entry name" value="Aminotransferase_I/II_large"/>
</dbReference>
<dbReference type="InterPro" id="IPR051446">
    <property type="entry name" value="HTH_trans_reg/aminotransferase"/>
</dbReference>
<evidence type="ECO:0000259" key="6">
    <source>
        <dbReference type="PROSITE" id="PS50949"/>
    </source>
</evidence>
<name>A0A923L0Y2_9FIRM</name>
<dbReference type="EMBL" id="JACONZ010000002">
    <property type="protein sequence ID" value="MBC5581092.1"/>
    <property type="molecule type" value="Genomic_DNA"/>
</dbReference>
<evidence type="ECO:0000256" key="1">
    <source>
        <dbReference type="ARBA" id="ARBA00005384"/>
    </source>
</evidence>
<reference evidence="7" key="1">
    <citation type="submission" date="2020-08" db="EMBL/GenBank/DDBJ databases">
        <title>Genome public.</title>
        <authorList>
            <person name="Liu C."/>
            <person name="Sun Q."/>
        </authorList>
    </citation>
    <scope>NUCLEOTIDE SEQUENCE</scope>
    <source>
        <strain evidence="7">BX8</strain>
    </source>
</reference>
<evidence type="ECO:0000256" key="3">
    <source>
        <dbReference type="ARBA" id="ARBA00023015"/>
    </source>
</evidence>
<protein>
    <submittedName>
        <fullName evidence="7">PLP-dependent aminotransferase family protein</fullName>
    </submittedName>
</protein>
<dbReference type="GO" id="GO:0008483">
    <property type="term" value="F:transaminase activity"/>
    <property type="evidence" value="ECO:0007669"/>
    <property type="project" value="UniProtKB-KW"/>
</dbReference>
<keyword evidence="7" id="KW-0808">Transferase</keyword>
<dbReference type="Gene3D" id="1.10.10.10">
    <property type="entry name" value="Winged helix-like DNA-binding domain superfamily/Winged helix DNA-binding domain"/>
    <property type="match status" value="1"/>
</dbReference>
<dbReference type="Pfam" id="PF00155">
    <property type="entry name" value="Aminotran_1_2"/>
    <property type="match status" value="1"/>
</dbReference>
<dbReference type="InterPro" id="IPR036390">
    <property type="entry name" value="WH_DNA-bd_sf"/>
</dbReference>
<dbReference type="GO" id="GO:0030170">
    <property type="term" value="F:pyridoxal phosphate binding"/>
    <property type="evidence" value="ECO:0007669"/>
    <property type="project" value="InterPro"/>
</dbReference>
<evidence type="ECO:0000256" key="4">
    <source>
        <dbReference type="ARBA" id="ARBA00023125"/>
    </source>
</evidence>
<dbReference type="InterPro" id="IPR015421">
    <property type="entry name" value="PyrdxlP-dep_Trfase_major"/>
</dbReference>
<keyword evidence="4" id="KW-0238">DNA-binding</keyword>
<comment type="similarity">
    <text evidence="1">In the C-terminal section; belongs to the class-I pyridoxal-phosphate-dependent aminotransferase family.</text>
</comment>
<organism evidence="7 8">
    <name type="scientific">Anaerofilum hominis</name>
    <dbReference type="NCBI Taxonomy" id="2763016"/>
    <lineage>
        <taxon>Bacteria</taxon>
        <taxon>Bacillati</taxon>
        <taxon>Bacillota</taxon>
        <taxon>Clostridia</taxon>
        <taxon>Eubacteriales</taxon>
        <taxon>Oscillospiraceae</taxon>
        <taxon>Anaerofilum</taxon>
    </lineage>
</organism>
<dbReference type="SUPFAM" id="SSF46785">
    <property type="entry name" value="Winged helix' DNA-binding domain"/>
    <property type="match status" value="1"/>
</dbReference>
<dbReference type="PROSITE" id="PS50949">
    <property type="entry name" value="HTH_GNTR"/>
    <property type="match status" value="1"/>
</dbReference>
<feature type="domain" description="HTH gntR-type" evidence="6">
    <location>
        <begin position="14"/>
        <end position="82"/>
    </location>
</feature>
<sequence>MEYFPLVLDAADRRPLYQQLYAWLAGEISAGRLQAGERLPAKRSAAANLGVSLNTVETALAMLAAEGYVEARPRSGVYVADVAPLVPAARPLPAAAQEQTPPQWDYSFATSGVDTSLFPFKTWGRIARGVLSADPALLNPGPAEGEAALRGAIAGYLHEFRGVHCAPEQIVVGAGMEYLLGLLAHLLPAEVALEEPGYPKARRIFENSGLQVRGVPVDGGGLRVDALERSGAGAVYVTPSHQFPTGALMPVGRRSALLRWAGAAPGRLIVEDDYDSEFRFDGRPVPSLQSLDAHGRVVYVGTFSRSIAPGIRIGYMVLPTALLARYRRVFAGYACTVSRLEQQTLTGFLTGGHFTRGLNRARGQYRRRRDALTQALHAAFGPRLALWGAHTGLHLVASPGLPLTEAQLVERAAAARVRLSGLSRYGSPPPGLDAAVVLGYGTMDEDAIRCAVRRLAAVWQA</sequence>
<dbReference type="AlphaFoldDB" id="A0A923L0Y2"/>
<dbReference type="SUPFAM" id="SSF53383">
    <property type="entry name" value="PLP-dependent transferases"/>
    <property type="match status" value="1"/>
</dbReference>
<keyword evidence="8" id="KW-1185">Reference proteome</keyword>
<proteinExistence type="inferred from homology"/>
<dbReference type="PANTHER" id="PTHR46577:SF1">
    <property type="entry name" value="HTH-TYPE TRANSCRIPTIONAL REGULATORY PROTEIN GABR"/>
    <property type="match status" value="1"/>
</dbReference>
<accession>A0A923L0Y2</accession>
<keyword evidence="5" id="KW-0804">Transcription</keyword>
<dbReference type="Gene3D" id="3.40.640.10">
    <property type="entry name" value="Type I PLP-dependent aspartate aminotransferase-like (Major domain)"/>
    <property type="match status" value="1"/>
</dbReference>
<dbReference type="SMART" id="SM00345">
    <property type="entry name" value="HTH_GNTR"/>
    <property type="match status" value="1"/>
</dbReference>
<evidence type="ECO:0000313" key="7">
    <source>
        <dbReference type="EMBL" id="MBC5581092.1"/>
    </source>
</evidence>
<evidence type="ECO:0000256" key="2">
    <source>
        <dbReference type="ARBA" id="ARBA00022898"/>
    </source>
</evidence>
<evidence type="ECO:0000256" key="5">
    <source>
        <dbReference type="ARBA" id="ARBA00023163"/>
    </source>
</evidence>
<dbReference type="CDD" id="cd07377">
    <property type="entry name" value="WHTH_GntR"/>
    <property type="match status" value="1"/>
</dbReference>
<dbReference type="InterPro" id="IPR000524">
    <property type="entry name" value="Tscrpt_reg_HTH_GntR"/>
</dbReference>
<dbReference type="Pfam" id="PF00392">
    <property type="entry name" value="GntR"/>
    <property type="match status" value="1"/>
</dbReference>